<dbReference type="AlphaFoldDB" id="A0A833PK23"/>
<comment type="caution">
    <text evidence="1">The sequence shown here is derived from an EMBL/GenBank/DDBJ whole genome shotgun (WGS) entry which is preliminary data.</text>
</comment>
<dbReference type="Proteomes" id="UP000490535">
    <property type="component" value="Unassembled WGS sequence"/>
</dbReference>
<organism evidence="1 2">
    <name type="scientific">Acinetobacter bereziniae</name>
    <name type="common">Acinetobacter genomosp. 10</name>
    <dbReference type="NCBI Taxonomy" id="106648"/>
    <lineage>
        <taxon>Bacteria</taxon>
        <taxon>Pseudomonadati</taxon>
        <taxon>Pseudomonadota</taxon>
        <taxon>Gammaproteobacteria</taxon>
        <taxon>Moraxellales</taxon>
        <taxon>Moraxellaceae</taxon>
        <taxon>Acinetobacter</taxon>
    </lineage>
</organism>
<dbReference type="EMBL" id="WNDP01000008">
    <property type="protein sequence ID" value="KAF1027608.1"/>
    <property type="molecule type" value="Genomic_DNA"/>
</dbReference>
<evidence type="ECO:0008006" key="3">
    <source>
        <dbReference type="Google" id="ProtNLM"/>
    </source>
</evidence>
<evidence type="ECO:0000313" key="1">
    <source>
        <dbReference type="EMBL" id="KAF1027608.1"/>
    </source>
</evidence>
<proteinExistence type="predicted"/>
<evidence type="ECO:0000313" key="2">
    <source>
        <dbReference type="Proteomes" id="UP000490535"/>
    </source>
</evidence>
<gene>
    <name evidence="1" type="ORF">GAK29_00577</name>
</gene>
<reference evidence="2" key="1">
    <citation type="journal article" date="2020" name="MBio">
        <title>Horizontal gene transfer to a defensive symbiont with a reduced genome amongst a multipartite beetle microbiome.</title>
        <authorList>
            <person name="Waterworth S.C."/>
            <person name="Florez L.V."/>
            <person name="Rees E.R."/>
            <person name="Hertweck C."/>
            <person name="Kaltenpoth M."/>
            <person name="Kwan J.C."/>
        </authorList>
    </citation>
    <scope>NUCLEOTIDE SEQUENCE [LARGE SCALE GENOMIC DNA]</scope>
</reference>
<name>A0A833PK23_ACIBZ</name>
<accession>A0A833PK23</accession>
<sequence length="235" mass="27199">MYAFSFDDKHNPYQSILNQINNAFKAEPNLASTIHGQRKIYQGCYGRRTALFPSAKSGGSIPTESRLELAHAICLEKNPQVKCFRSQALKIALGEKEFCYPDFLVKTINNQYEVHEIKPNISCLSVNDLDKFLRLANLLHPLNIAFRLIDQKSLPSNKDLQQLQHWYQRGHTCSWTKYEIELATEALKSHKFKYSEQVYKTLQEEDLDPRLGDYLLFHEVITLISLKNHHSSKDV</sequence>
<protein>
    <recommendedName>
        <fullName evidence="3">TnsA endonuclease N-terminal domain-containing protein</fullName>
    </recommendedName>
</protein>